<dbReference type="InterPro" id="IPR015330">
    <property type="entry name" value="DNA_primase/pol_bifunc_N"/>
</dbReference>
<reference evidence="3 4" key="1">
    <citation type="journal article" date="2014" name="BMC Genomics">
        <title>Comparative genomics of Bradyrhizobium japonicum CPAC 15 and Bradyrhizobium diazoefficiens CPAC 7: elite model strains for understanding symbiotic performance with soybean.</title>
        <authorList>
            <person name="Siqueira A.F."/>
            <person name="Ormeno-Orrillo E."/>
            <person name="Souza R.C."/>
            <person name="Rodrigues E.P."/>
            <person name="Almeida L.G."/>
            <person name="Barcellos F.G."/>
            <person name="Batista J.S."/>
            <person name="Nakatami A.S."/>
            <person name="Martinez-Romero E."/>
            <person name="Vasconcelos A.T."/>
            <person name="Hungria M."/>
        </authorList>
    </citation>
    <scope>NUCLEOTIDE SEQUENCE [LARGE SCALE GENOMIC DNA]</scope>
    <source>
        <strain evidence="3 4">SEMIA 5080</strain>
    </source>
</reference>
<evidence type="ECO:0000259" key="2">
    <source>
        <dbReference type="SMART" id="SM00943"/>
    </source>
</evidence>
<comment type="caution">
    <text evidence="3">The sequence shown here is derived from an EMBL/GenBank/DDBJ whole genome shotgun (WGS) entry which is preliminary data.</text>
</comment>
<dbReference type="RefSeq" id="WP_028175947.1">
    <property type="nucleotide sequence ID" value="NZ_ADOU02000004.1"/>
</dbReference>
<dbReference type="GO" id="GO:0016817">
    <property type="term" value="F:hydrolase activity, acting on acid anhydrides"/>
    <property type="evidence" value="ECO:0007669"/>
    <property type="project" value="InterPro"/>
</dbReference>
<dbReference type="CDD" id="cd04859">
    <property type="entry name" value="Prim_Pol"/>
    <property type="match status" value="1"/>
</dbReference>
<dbReference type="Pfam" id="PF08707">
    <property type="entry name" value="PriCT_2"/>
    <property type="match status" value="1"/>
</dbReference>
<dbReference type="Proteomes" id="UP000024900">
    <property type="component" value="Unassembled WGS sequence"/>
</dbReference>
<dbReference type="InterPro" id="IPR051620">
    <property type="entry name" value="ORF904-like_C"/>
</dbReference>
<organism evidence="3 4">
    <name type="scientific">Bradyrhizobium diazoefficiens SEMIA 5080</name>
    <dbReference type="NCBI Taxonomy" id="754504"/>
    <lineage>
        <taxon>Bacteria</taxon>
        <taxon>Pseudomonadati</taxon>
        <taxon>Pseudomonadota</taxon>
        <taxon>Alphaproteobacteria</taxon>
        <taxon>Hyphomicrobiales</taxon>
        <taxon>Nitrobacteraceae</taxon>
        <taxon>Bradyrhizobium</taxon>
    </lineage>
</organism>
<evidence type="ECO:0000313" key="4">
    <source>
        <dbReference type="Proteomes" id="UP000024900"/>
    </source>
</evidence>
<evidence type="ECO:0000313" key="3">
    <source>
        <dbReference type="EMBL" id="KGJ71063.1"/>
    </source>
</evidence>
<dbReference type="SUPFAM" id="SSF56747">
    <property type="entry name" value="Prim-pol domain"/>
    <property type="match status" value="1"/>
</dbReference>
<dbReference type="InterPro" id="IPR014819">
    <property type="entry name" value="PriCT_2"/>
</dbReference>
<accession>A0A837CRK9</accession>
<dbReference type="EMBL" id="ADOU02000004">
    <property type="protein sequence ID" value="KGJ71063.1"/>
    <property type="molecule type" value="Genomic_DNA"/>
</dbReference>
<gene>
    <name evidence="3" type="ORF">BJA5080_06294</name>
</gene>
<feature type="domain" description="DNA primase/polymerase bifunctional N-terminal" evidence="2">
    <location>
        <begin position="9"/>
        <end position="190"/>
    </location>
</feature>
<sequence>MKGHLVDAALAYAARDLFVFEARYKRSKNGKWSKQGRWSGKKTNGRNWGMTKDPTEIRKLWGKYPDDPLGIPTGSVNGIFVLDIDTITVDGHKYDGFAALRALERKYGRLPPTLMAQSPTGSVHYYFRLPPGMRIKNSASEIVIDGDTRALGIDVRGEGGMVIAPPSKHPRGGQYRWLNDLDVADAPPWLIEIVPKSNDVRQKSGVASLRVPAKPNVARILDPVLAAMMRADSGSGVSLLPEDNDFPNTERIKLACKAVPNRDLGWDDWNTVTMAIWHATGGSAEGLTILHAWSRKSAKYDAAETDDRWATITRCPPTKFNGMAKLVVLAKLADPEWERCNPRLKIWAALARLPFDVKNQFAVGSAVRAELGDAGADLFTDWGGSGWERCIDRPGHCGDHIYRLADEHDPTWWQLYRRMLDAGVQ</sequence>
<dbReference type="PANTHER" id="PTHR35372:SF2">
    <property type="entry name" value="SF3 HELICASE DOMAIN-CONTAINING PROTEIN"/>
    <property type="match status" value="1"/>
</dbReference>
<proteinExistence type="predicted"/>
<name>A0A837CRK9_9BRAD</name>
<dbReference type="Pfam" id="PF09250">
    <property type="entry name" value="Prim-Pol"/>
    <property type="match status" value="1"/>
</dbReference>
<keyword evidence="1" id="KW-0378">Hydrolase</keyword>
<dbReference type="AlphaFoldDB" id="A0A837CRK9"/>
<dbReference type="SMART" id="SM00943">
    <property type="entry name" value="Prim-Pol"/>
    <property type="match status" value="1"/>
</dbReference>
<evidence type="ECO:0000256" key="1">
    <source>
        <dbReference type="ARBA" id="ARBA00022801"/>
    </source>
</evidence>
<protein>
    <recommendedName>
        <fullName evidence="2">DNA primase/polymerase bifunctional N-terminal domain-containing protein</fullName>
    </recommendedName>
</protein>
<dbReference type="PANTHER" id="PTHR35372">
    <property type="entry name" value="ATP BINDING PROTEIN-RELATED"/>
    <property type="match status" value="1"/>
</dbReference>